<evidence type="ECO:0000256" key="12">
    <source>
        <dbReference type="SAM" id="Phobius"/>
    </source>
</evidence>
<evidence type="ECO:0000256" key="9">
    <source>
        <dbReference type="ARBA" id="ARBA00023224"/>
    </source>
</evidence>
<dbReference type="PRINTS" id="PR00237">
    <property type="entry name" value="GPCRRHODOPSN"/>
</dbReference>
<sequence>MQKQRHKDGQWLAYDHTASQHGRDLFCLGVVGFWSLAVQMNPYNCSTVRSDFSQKVTILYLSVILVLGTTLNGLALWVFWCRMKRWTETRVYMANLAAADCCLLLSIPMVLYTTGREHAEDLLCTVSQSIYLINGYMSMYVITAIAVDRFAAIQYPLRARMWRSPRQAAGTCALLWLLVICLVSLPAAWKQDGQNFCFGKSQTRGRGAIVFSLVLFVIPLVVLVFCSVRVLQNLVRKKAQVAAQDRRLIHKALCVVSANLAIFLVCFLPQHMALLAKLMTEYVETSCPVLQHVVISIRVASRLANANCCLDAMGYYFVAQEFQEEVAVFLGTPKFLQSQTRGSPGTDLPDFPKGGKVEAASESSQALPSS</sequence>
<evidence type="ECO:0000256" key="8">
    <source>
        <dbReference type="ARBA" id="ARBA00023180"/>
    </source>
</evidence>
<dbReference type="KEGG" id="pcw:110198099"/>
<evidence type="ECO:0000313" key="14">
    <source>
        <dbReference type="Proteomes" id="UP000515140"/>
    </source>
</evidence>
<dbReference type="PROSITE" id="PS50262">
    <property type="entry name" value="G_PROTEIN_RECEP_F1_2"/>
    <property type="match status" value="1"/>
</dbReference>
<evidence type="ECO:0000256" key="3">
    <source>
        <dbReference type="ARBA" id="ARBA00022692"/>
    </source>
</evidence>
<dbReference type="Proteomes" id="UP000515140">
    <property type="component" value="Unplaced"/>
</dbReference>
<evidence type="ECO:0000313" key="20">
    <source>
        <dbReference type="RefSeq" id="XP_020827905.1"/>
    </source>
</evidence>
<keyword evidence="8" id="KW-0325">Glycoprotein</keyword>
<comment type="subcellular location">
    <subcellularLocation>
        <location evidence="1">Cell membrane</location>
        <topology evidence="1">Multi-pass membrane protein</topology>
    </subcellularLocation>
</comment>
<dbReference type="RefSeq" id="XP_020827905.1">
    <property type="nucleotide sequence ID" value="XM_020972246.1"/>
</dbReference>
<evidence type="ECO:0000313" key="19">
    <source>
        <dbReference type="RefSeq" id="XP_020827904.1"/>
    </source>
</evidence>
<feature type="transmembrane region" description="Helical" evidence="12">
    <location>
        <begin position="21"/>
        <end position="38"/>
    </location>
</feature>
<keyword evidence="5 10" id="KW-0297">G-protein coupled receptor</keyword>
<dbReference type="PANTHER" id="PTHR24232:SF103">
    <property type="entry name" value="G-PROTEIN COUPLED RECEPTORS FAMILY 1 PROFILE DOMAIN-CONTAINING PROTEIN"/>
    <property type="match status" value="1"/>
</dbReference>
<dbReference type="GO" id="GO:0005886">
    <property type="term" value="C:plasma membrane"/>
    <property type="evidence" value="ECO:0007669"/>
    <property type="project" value="UniProtKB-SubCell"/>
</dbReference>
<dbReference type="AlphaFoldDB" id="A0A6P5J0K9"/>
<feature type="domain" description="G-protein coupled receptors family 1 profile" evidence="13">
    <location>
        <begin position="71"/>
        <end position="315"/>
    </location>
</feature>
<keyword evidence="4 12" id="KW-1133">Transmembrane helix</keyword>
<keyword evidence="7 10" id="KW-0675">Receptor</keyword>
<evidence type="ECO:0000256" key="2">
    <source>
        <dbReference type="ARBA" id="ARBA00022475"/>
    </source>
</evidence>
<keyword evidence="14" id="KW-1185">Reference proteome</keyword>
<dbReference type="CDD" id="cd15164">
    <property type="entry name" value="7tmA_GPR35-like"/>
    <property type="match status" value="1"/>
</dbReference>
<dbReference type="RefSeq" id="XP_020827900.1">
    <property type="nucleotide sequence ID" value="XM_020972241.1"/>
</dbReference>
<evidence type="ECO:0000313" key="21">
    <source>
        <dbReference type="RefSeq" id="XP_020827906.1"/>
    </source>
</evidence>
<feature type="transmembrane region" description="Helical" evidence="12">
    <location>
        <begin position="92"/>
        <end position="110"/>
    </location>
</feature>
<keyword evidence="2" id="KW-1003">Cell membrane</keyword>
<evidence type="ECO:0000313" key="16">
    <source>
        <dbReference type="RefSeq" id="XP_020827900.1"/>
    </source>
</evidence>
<dbReference type="GO" id="GO:0035025">
    <property type="term" value="P:positive regulation of Rho protein signal transduction"/>
    <property type="evidence" value="ECO:0007669"/>
    <property type="project" value="TreeGrafter"/>
</dbReference>
<dbReference type="InterPro" id="IPR044734">
    <property type="entry name" value="GPR35_7tmA"/>
</dbReference>
<name>A0A6P5J0K9_PHACI</name>
<gene>
    <name evidence="15 16 17 18 19 20 21" type="primary">LOC110198099</name>
</gene>
<evidence type="ECO:0000259" key="13">
    <source>
        <dbReference type="PROSITE" id="PS50262"/>
    </source>
</evidence>
<evidence type="ECO:0000256" key="6">
    <source>
        <dbReference type="ARBA" id="ARBA00023136"/>
    </source>
</evidence>
<comment type="similarity">
    <text evidence="10">Belongs to the G-protein coupled receptor 1 family.</text>
</comment>
<dbReference type="Pfam" id="PF00001">
    <property type="entry name" value="7tm_1"/>
    <property type="match status" value="1"/>
</dbReference>
<feature type="transmembrane region" description="Helical" evidence="12">
    <location>
        <begin position="209"/>
        <end position="231"/>
    </location>
</feature>
<keyword evidence="9 10" id="KW-0807">Transducer</keyword>
<dbReference type="RefSeq" id="XP_020827906.1">
    <property type="nucleotide sequence ID" value="XM_020972247.1"/>
</dbReference>
<feature type="transmembrane region" description="Helical" evidence="12">
    <location>
        <begin position="168"/>
        <end position="189"/>
    </location>
</feature>
<evidence type="ECO:0000313" key="15">
    <source>
        <dbReference type="RefSeq" id="XP_020827899.1"/>
    </source>
</evidence>
<evidence type="ECO:0000313" key="18">
    <source>
        <dbReference type="RefSeq" id="XP_020827902.1"/>
    </source>
</evidence>
<dbReference type="PROSITE" id="PS00237">
    <property type="entry name" value="G_PROTEIN_RECEP_F1_1"/>
    <property type="match status" value="1"/>
</dbReference>
<accession>A0A6P5J0K9</accession>
<feature type="compositionally biased region" description="Polar residues" evidence="11">
    <location>
        <begin position="361"/>
        <end position="370"/>
    </location>
</feature>
<dbReference type="RefSeq" id="XP_020827901.1">
    <property type="nucleotide sequence ID" value="XM_020972242.1"/>
</dbReference>
<evidence type="ECO:0000313" key="17">
    <source>
        <dbReference type="RefSeq" id="XP_020827901.1"/>
    </source>
</evidence>
<feature type="transmembrane region" description="Helical" evidence="12">
    <location>
        <begin position="252"/>
        <end position="272"/>
    </location>
</feature>
<dbReference type="RefSeq" id="XP_020827904.1">
    <property type="nucleotide sequence ID" value="XM_020972245.1"/>
</dbReference>
<dbReference type="GeneID" id="110198099"/>
<evidence type="ECO:0000256" key="7">
    <source>
        <dbReference type="ARBA" id="ARBA00023170"/>
    </source>
</evidence>
<dbReference type="GO" id="GO:0007200">
    <property type="term" value="P:phospholipase C-activating G protein-coupled receptor signaling pathway"/>
    <property type="evidence" value="ECO:0007669"/>
    <property type="project" value="TreeGrafter"/>
</dbReference>
<evidence type="ECO:0000256" key="5">
    <source>
        <dbReference type="ARBA" id="ARBA00023040"/>
    </source>
</evidence>
<dbReference type="PANTHER" id="PTHR24232">
    <property type="entry name" value="G-PROTEIN COUPLED RECEPTOR"/>
    <property type="match status" value="1"/>
</dbReference>
<dbReference type="RefSeq" id="XP_020827902.1">
    <property type="nucleotide sequence ID" value="XM_020972243.1"/>
</dbReference>
<dbReference type="SUPFAM" id="SSF81321">
    <property type="entry name" value="Family A G protein-coupled receptor-like"/>
    <property type="match status" value="1"/>
</dbReference>
<feature type="transmembrane region" description="Helical" evidence="12">
    <location>
        <begin position="130"/>
        <end position="147"/>
    </location>
</feature>
<dbReference type="FunFam" id="1.20.1070.10:FF:000142">
    <property type="entry name" value="G protein-coupled receptor 55"/>
    <property type="match status" value="1"/>
</dbReference>
<evidence type="ECO:0000256" key="1">
    <source>
        <dbReference type="ARBA" id="ARBA00004651"/>
    </source>
</evidence>
<keyword evidence="6 12" id="KW-0472">Membrane</keyword>
<proteinExistence type="inferred from homology"/>
<feature type="transmembrane region" description="Helical" evidence="12">
    <location>
        <begin position="58"/>
        <end position="80"/>
    </location>
</feature>
<evidence type="ECO:0000256" key="10">
    <source>
        <dbReference type="RuleBase" id="RU000688"/>
    </source>
</evidence>
<dbReference type="InterPro" id="IPR000276">
    <property type="entry name" value="GPCR_Rhodpsn"/>
</dbReference>
<reference evidence="15 16" key="1">
    <citation type="submission" date="2025-04" db="UniProtKB">
        <authorList>
            <consortium name="RefSeq"/>
        </authorList>
    </citation>
    <scope>IDENTIFICATION</scope>
    <source>
        <tissue evidence="15 16">Spleen</tissue>
    </source>
</reference>
<evidence type="ECO:0000256" key="4">
    <source>
        <dbReference type="ARBA" id="ARBA00022989"/>
    </source>
</evidence>
<feature type="region of interest" description="Disordered" evidence="11">
    <location>
        <begin position="337"/>
        <end position="370"/>
    </location>
</feature>
<dbReference type="Gene3D" id="1.20.1070.10">
    <property type="entry name" value="Rhodopsin 7-helix transmembrane proteins"/>
    <property type="match status" value="1"/>
</dbReference>
<protein>
    <submittedName>
        <fullName evidence="15 16">G-protein coupled receptor 35-like isoform X1</fullName>
    </submittedName>
</protein>
<evidence type="ECO:0000256" key="11">
    <source>
        <dbReference type="SAM" id="MobiDB-lite"/>
    </source>
</evidence>
<dbReference type="RefSeq" id="XP_020827899.1">
    <property type="nucleotide sequence ID" value="XM_020972240.1"/>
</dbReference>
<organism evidence="14 18">
    <name type="scientific">Phascolarctos cinereus</name>
    <name type="common">Koala</name>
    <dbReference type="NCBI Taxonomy" id="38626"/>
    <lineage>
        <taxon>Eukaryota</taxon>
        <taxon>Metazoa</taxon>
        <taxon>Chordata</taxon>
        <taxon>Craniata</taxon>
        <taxon>Vertebrata</taxon>
        <taxon>Euteleostomi</taxon>
        <taxon>Mammalia</taxon>
        <taxon>Metatheria</taxon>
        <taxon>Diprotodontia</taxon>
        <taxon>Phascolarctidae</taxon>
        <taxon>Phascolarctos</taxon>
    </lineage>
</organism>
<dbReference type="InterPro" id="IPR017452">
    <property type="entry name" value="GPCR_Rhodpsn_7TM"/>
</dbReference>
<dbReference type="GO" id="GO:0004950">
    <property type="term" value="F:chemokine receptor activity"/>
    <property type="evidence" value="ECO:0007669"/>
    <property type="project" value="InterPro"/>
</dbReference>
<keyword evidence="3 10" id="KW-0812">Transmembrane</keyword>